<feature type="transmembrane region" description="Helical" evidence="5">
    <location>
        <begin position="51"/>
        <end position="76"/>
    </location>
</feature>
<feature type="transmembrane region" description="Helical" evidence="5">
    <location>
        <begin position="223"/>
        <end position="242"/>
    </location>
</feature>
<evidence type="ECO:0000256" key="4">
    <source>
        <dbReference type="ARBA" id="ARBA00023136"/>
    </source>
</evidence>
<dbReference type="InterPro" id="IPR051784">
    <property type="entry name" value="Nod_factor_ABC_transporter"/>
</dbReference>
<keyword evidence="2 5" id="KW-0812">Transmembrane</keyword>
<sequence>MEIINILWRNIKWRFQNPISILLTIIQPLIWLILYSSIAKESMKNISGSNYTTFILPGIMVLVTLACCSSGGYINFIMKSNGSFYRILIAPVKRSSIILGQMLEVVLVSFIEIAIMLVLSIFLSVRIASGFIGLILMLPLIFLTAFFMSGLSYAISLCLPNEAIYETIMNLIVLSIFFTSTALFPMDSISGGLKIAVMINPFTHIINSLRSLLLVTSIDWQNLLLVTVVFICLCSISFVLAFRRLRKETVN</sequence>
<dbReference type="GO" id="GO:0043190">
    <property type="term" value="C:ATP-binding cassette (ABC) transporter complex"/>
    <property type="evidence" value="ECO:0007669"/>
    <property type="project" value="InterPro"/>
</dbReference>
<proteinExistence type="inferred from homology"/>
<comment type="similarity">
    <text evidence="5">Belongs to the ABC-2 integral membrane protein family.</text>
</comment>
<accession>A0A5N7J7U8</accession>
<evidence type="ECO:0000313" key="8">
    <source>
        <dbReference type="Proteomes" id="UP000342249"/>
    </source>
</evidence>
<dbReference type="PROSITE" id="PS51012">
    <property type="entry name" value="ABC_TM2"/>
    <property type="match status" value="1"/>
</dbReference>
<comment type="caution">
    <text evidence="7">The sequence shown here is derived from an EMBL/GenBank/DDBJ whole genome shotgun (WGS) entry which is preliminary data.</text>
</comment>
<protein>
    <recommendedName>
        <fullName evidence="5">Transport permease protein</fullName>
    </recommendedName>
</protein>
<dbReference type="Pfam" id="PF01061">
    <property type="entry name" value="ABC2_membrane"/>
    <property type="match status" value="1"/>
</dbReference>
<feature type="domain" description="ABC transmembrane type-2" evidence="6">
    <location>
        <begin position="19"/>
        <end position="248"/>
    </location>
</feature>
<dbReference type="PIRSF" id="PIRSF006648">
    <property type="entry name" value="DrrB"/>
    <property type="match status" value="1"/>
</dbReference>
<evidence type="ECO:0000313" key="7">
    <source>
        <dbReference type="EMBL" id="MPQ64816.1"/>
    </source>
</evidence>
<dbReference type="PRINTS" id="PR00164">
    <property type="entry name" value="ABC2TRNSPORT"/>
</dbReference>
<feature type="transmembrane region" description="Helical" evidence="5">
    <location>
        <begin position="21"/>
        <end position="39"/>
    </location>
</feature>
<evidence type="ECO:0000256" key="3">
    <source>
        <dbReference type="ARBA" id="ARBA00022989"/>
    </source>
</evidence>
<dbReference type="InterPro" id="IPR000412">
    <property type="entry name" value="ABC_2_transport"/>
</dbReference>
<dbReference type="InterPro" id="IPR047817">
    <property type="entry name" value="ABC2_TM_bact-type"/>
</dbReference>
<dbReference type="Proteomes" id="UP000342249">
    <property type="component" value="Unassembled WGS sequence"/>
</dbReference>
<keyword evidence="4 5" id="KW-0472">Membrane</keyword>
<organism evidence="7 8">
    <name type="scientific">Clostridium estertheticum</name>
    <dbReference type="NCBI Taxonomy" id="238834"/>
    <lineage>
        <taxon>Bacteria</taxon>
        <taxon>Bacillati</taxon>
        <taxon>Bacillota</taxon>
        <taxon>Clostridia</taxon>
        <taxon>Eubacteriales</taxon>
        <taxon>Clostridiaceae</taxon>
        <taxon>Clostridium</taxon>
    </lineage>
</organism>
<name>A0A5N7J7U8_9CLOT</name>
<evidence type="ECO:0000259" key="6">
    <source>
        <dbReference type="PROSITE" id="PS51012"/>
    </source>
</evidence>
<keyword evidence="5" id="KW-0813">Transport</keyword>
<feature type="transmembrane region" description="Helical" evidence="5">
    <location>
        <begin position="131"/>
        <end position="155"/>
    </location>
</feature>
<dbReference type="PANTHER" id="PTHR43229">
    <property type="entry name" value="NODULATION PROTEIN J"/>
    <property type="match status" value="1"/>
</dbReference>
<keyword evidence="5" id="KW-1003">Cell membrane</keyword>
<gene>
    <name evidence="7" type="ORF">E4V82_22365</name>
</gene>
<feature type="transmembrane region" description="Helical" evidence="5">
    <location>
        <begin position="97"/>
        <end position="125"/>
    </location>
</feature>
<dbReference type="GO" id="GO:0140359">
    <property type="term" value="F:ABC-type transporter activity"/>
    <property type="evidence" value="ECO:0007669"/>
    <property type="project" value="InterPro"/>
</dbReference>
<evidence type="ECO:0000256" key="5">
    <source>
        <dbReference type="RuleBase" id="RU361157"/>
    </source>
</evidence>
<comment type="subcellular location">
    <subcellularLocation>
        <location evidence="5">Cell membrane</location>
        <topology evidence="5">Multi-pass membrane protein</topology>
    </subcellularLocation>
    <subcellularLocation>
        <location evidence="1">Membrane</location>
        <topology evidence="1">Multi-pass membrane protein</topology>
    </subcellularLocation>
</comment>
<dbReference type="RefSeq" id="WP_152753965.1">
    <property type="nucleotide sequence ID" value="NZ_SPSE01000054.1"/>
</dbReference>
<dbReference type="InterPro" id="IPR013525">
    <property type="entry name" value="ABC2_TM"/>
</dbReference>
<evidence type="ECO:0000256" key="2">
    <source>
        <dbReference type="ARBA" id="ARBA00022692"/>
    </source>
</evidence>
<reference evidence="7 8" key="1">
    <citation type="journal article" date="2019" name="Lett. Appl. Microbiol.">
        <title>A case of 'blown pack' spoilage of vacuum-packaged pork likely associated with Clostridium estertheticum in Canada.</title>
        <authorList>
            <person name="Zhang P."/>
            <person name="Ward P."/>
            <person name="McMullen L.M."/>
            <person name="Yang X."/>
        </authorList>
    </citation>
    <scope>NUCLEOTIDE SEQUENCE [LARGE SCALE GENOMIC DNA]</scope>
    <source>
        <strain evidence="7 8">MA19</strain>
    </source>
</reference>
<dbReference type="AlphaFoldDB" id="A0A5N7J7U8"/>
<keyword evidence="3 5" id="KW-1133">Transmembrane helix</keyword>
<dbReference type="EMBL" id="SPSF01000056">
    <property type="protein sequence ID" value="MPQ64816.1"/>
    <property type="molecule type" value="Genomic_DNA"/>
</dbReference>
<evidence type="ECO:0000256" key="1">
    <source>
        <dbReference type="ARBA" id="ARBA00004141"/>
    </source>
</evidence>
<dbReference type="PANTHER" id="PTHR43229:SF2">
    <property type="entry name" value="NODULATION PROTEIN J"/>
    <property type="match status" value="1"/>
</dbReference>
<feature type="transmembrane region" description="Helical" evidence="5">
    <location>
        <begin position="167"/>
        <end position="184"/>
    </location>
</feature>